<dbReference type="InterPro" id="IPR011701">
    <property type="entry name" value="MFS"/>
</dbReference>
<dbReference type="SUPFAM" id="SSF103473">
    <property type="entry name" value="MFS general substrate transporter"/>
    <property type="match status" value="1"/>
</dbReference>
<sequence>MPETALRNRLDYKKTALIGLGFMAVSLAWAMYSANVPILLEHHIKNSVLIGLIMSIDNILAVILQPLIGSLSDKTRTRCGRRLPYILIGMPVSAILFAFIPFGSSLTVLIGIIILYNLSMSAWRSPVVALMPDVTPSNLRSQANGVINLMGGIGTIIALLGGGLLIKLTDGVKLPFSLVTLLTLAAWAMIFFFVREPARLSHEEQTAQAASQEAAPETKGERKSLMLLLFAIFFWFLGFNAIETFFTLYATNSLKLEQGDASISLAFFAVAFGIAAVPAGYLGARFGRKRCIAIGLIMCITLFTAMFFITNIIAIRVLMVAGGFFWACINTNSLPMVVEIGHTSRIGRYTGYYYFFSQAASIAAPSLFGAIRELTGSYGTLFLFAGVSCLLALLCAIFVKHGEAAKQPAIV</sequence>
<proteinExistence type="predicted"/>
<keyword evidence="2" id="KW-0813">Transport</keyword>
<dbReference type="PROSITE" id="PS50850">
    <property type="entry name" value="MFS"/>
    <property type="match status" value="1"/>
</dbReference>
<keyword evidence="9" id="KW-1185">Reference proteome</keyword>
<evidence type="ECO:0000313" key="9">
    <source>
        <dbReference type="Proteomes" id="UP000199182"/>
    </source>
</evidence>
<comment type="subcellular location">
    <subcellularLocation>
        <location evidence="1">Cell membrane</location>
        <topology evidence="1">Multi-pass membrane protein</topology>
    </subcellularLocation>
</comment>
<feature type="transmembrane region" description="Helical" evidence="6">
    <location>
        <begin position="225"/>
        <end position="249"/>
    </location>
</feature>
<feature type="transmembrane region" description="Helical" evidence="6">
    <location>
        <begin position="261"/>
        <end position="284"/>
    </location>
</feature>
<evidence type="ECO:0000313" key="8">
    <source>
        <dbReference type="EMBL" id="SDM80732.1"/>
    </source>
</evidence>
<evidence type="ECO:0000256" key="2">
    <source>
        <dbReference type="ARBA" id="ARBA00022448"/>
    </source>
</evidence>
<feature type="transmembrane region" description="Helical" evidence="6">
    <location>
        <begin position="48"/>
        <end position="71"/>
    </location>
</feature>
<dbReference type="InterPro" id="IPR036259">
    <property type="entry name" value="MFS_trans_sf"/>
</dbReference>
<dbReference type="InterPro" id="IPR001958">
    <property type="entry name" value="Tet-R_TetA/multi-R_MdtG-like"/>
</dbReference>
<evidence type="ECO:0000256" key="5">
    <source>
        <dbReference type="ARBA" id="ARBA00023136"/>
    </source>
</evidence>
<dbReference type="InterPro" id="IPR020846">
    <property type="entry name" value="MFS_dom"/>
</dbReference>
<dbReference type="GO" id="GO:0022857">
    <property type="term" value="F:transmembrane transporter activity"/>
    <property type="evidence" value="ECO:0007669"/>
    <property type="project" value="InterPro"/>
</dbReference>
<dbReference type="Pfam" id="PF07690">
    <property type="entry name" value="MFS_1"/>
    <property type="match status" value="1"/>
</dbReference>
<feature type="transmembrane region" description="Helical" evidence="6">
    <location>
        <begin position="291"/>
        <end position="314"/>
    </location>
</feature>
<feature type="transmembrane region" description="Helical" evidence="6">
    <location>
        <begin position="146"/>
        <end position="168"/>
    </location>
</feature>
<evidence type="ECO:0000256" key="1">
    <source>
        <dbReference type="ARBA" id="ARBA00004651"/>
    </source>
</evidence>
<feature type="domain" description="Major facilitator superfamily (MFS) profile" evidence="7">
    <location>
        <begin position="14"/>
        <end position="404"/>
    </location>
</feature>
<feature type="transmembrane region" description="Helical" evidence="6">
    <location>
        <begin position="16"/>
        <end position="36"/>
    </location>
</feature>
<feature type="transmembrane region" description="Helical" evidence="6">
    <location>
        <begin position="377"/>
        <end position="399"/>
    </location>
</feature>
<accession>A0A1G9W892</accession>
<evidence type="ECO:0000256" key="6">
    <source>
        <dbReference type="SAM" id="Phobius"/>
    </source>
</evidence>
<feature type="transmembrane region" description="Helical" evidence="6">
    <location>
        <begin position="352"/>
        <end position="371"/>
    </location>
</feature>
<feature type="transmembrane region" description="Helical" evidence="6">
    <location>
        <begin position="174"/>
        <end position="194"/>
    </location>
</feature>
<keyword evidence="3 6" id="KW-0812">Transmembrane</keyword>
<protein>
    <submittedName>
        <fullName evidence="8">MFS-type transporter involved in bile tolerance, Atg22 family</fullName>
    </submittedName>
</protein>
<keyword evidence="5 6" id="KW-0472">Membrane</keyword>
<feature type="transmembrane region" description="Helical" evidence="6">
    <location>
        <begin position="106"/>
        <end position="125"/>
    </location>
</feature>
<evidence type="ECO:0000256" key="4">
    <source>
        <dbReference type="ARBA" id="ARBA00022989"/>
    </source>
</evidence>
<evidence type="ECO:0000259" key="7">
    <source>
        <dbReference type="PROSITE" id="PS50850"/>
    </source>
</evidence>
<dbReference type="PRINTS" id="PR01035">
    <property type="entry name" value="TCRTETA"/>
</dbReference>
<keyword evidence="4 6" id="KW-1133">Transmembrane helix</keyword>
<dbReference type="Proteomes" id="UP000199182">
    <property type="component" value="Unassembled WGS sequence"/>
</dbReference>
<reference evidence="8 9" key="1">
    <citation type="submission" date="2016-10" db="EMBL/GenBank/DDBJ databases">
        <authorList>
            <person name="de Groot N.N."/>
        </authorList>
    </citation>
    <scope>NUCLEOTIDE SEQUENCE [LARGE SCALE GENOMIC DNA]</scope>
    <source>
        <strain evidence="8 9">CGMCC 1.5012</strain>
    </source>
</reference>
<dbReference type="PANTHER" id="PTHR23528:SF1">
    <property type="entry name" value="MAJOR FACILITATOR SUPERFAMILY (MFS) PROFILE DOMAIN-CONTAINING PROTEIN"/>
    <property type="match status" value="1"/>
</dbReference>
<dbReference type="GO" id="GO:0005886">
    <property type="term" value="C:plasma membrane"/>
    <property type="evidence" value="ECO:0007669"/>
    <property type="project" value="UniProtKB-SubCell"/>
</dbReference>
<dbReference type="RefSeq" id="WP_242871672.1">
    <property type="nucleotide sequence ID" value="NZ_FNID01000005.1"/>
</dbReference>
<organism evidence="8 9">
    <name type="scientific">Acetanaerobacterium elongatum</name>
    <dbReference type="NCBI Taxonomy" id="258515"/>
    <lineage>
        <taxon>Bacteria</taxon>
        <taxon>Bacillati</taxon>
        <taxon>Bacillota</taxon>
        <taxon>Clostridia</taxon>
        <taxon>Eubacteriales</taxon>
        <taxon>Oscillospiraceae</taxon>
        <taxon>Acetanaerobacterium</taxon>
    </lineage>
</organism>
<dbReference type="PANTHER" id="PTHR23528">
    <property type="match status" value="1"/>
</dbReference>
<gene>
    <name evidence="8" type="ORF">SAMN05192585_10574</name>
</gene>
<dbReference type="EMBL" id="FNID01000005">
    <property type="protein sequence ID" value="SDM80732.1"/>
    <property type="molecule type" value="Genomic_DNA"/>
</dbReference>
<evidence type="ECO:0000256" key="3">
    <source>
        <dbReference type="ARBA" id="ARBA00022692"/>
    </source>
</evidence>
<dbReference type="Gene3D" id="1.20.1250.20">
    <property type="entry name" value="MFS general substrate transporter like domains"/>
    <property type="match status" value="2"/>
</dbReference>
<name>A0A1G9W892_9FIRM</name>
<feature type="transmembrane region" description="Helical" evidence="6">
    <location>
        <begin position="83"/>
        <end position="100"/>
    </location>
</feature>
<dbReference type="STRING" id="258515.SAMN05192585_10574"/>
<dbReference type="AlphaFoldDB" id="A0A1G9W892"/>